<dbReference type="AlphaFoldDB" id="A0A1H8AWU4"/>
<dbReference type="EMBL" id="FOBW01000005">
    <property type="protein sequence ID" value="SEM75145.1"/>
    <property type="molecule type" value="Genomic_DNA"/>
</dbReference>
<evidence type="ECO:0000313" key="2">
    <source>
        <dbReference type="Proteomes" id="UP000198553"/>
    </source>
</evidence>
<proteinExistence type="predicted"/>
<dbReference type="Proteomes" id="UP000198553">
    <property type="component" value="Unassembled WGS sequence"/>
</dbReference>
<evidence type="ECO:0000313" key="1">
    <source>
        <dbReference type="EMBL" id="SEM75145.1"/>
    </source>
</evidence>
<evidence type="ECO:0008006" key="3">
    <source>
        <dbReference type="Google" id="ProtNLM"/>
    </source>
</evidence>
<accession>A0A1H8AWU4</accession>
<sequence>MENTKESFENIKSQHFSYSETIEYKLNLLERIEDKILTLGTSTRVDKPEWKGTHKVLVDKFVIYYSFSDDKQTCFIEYFKHSSQNY</sequence>
<reference evidence="2" key="1">
    <citation type="submission" date="2016-10" db="EMBL/GenBank/DDBJ databases">
        <authorList>
            <person name="Varghese N."/>
            <person name="Submissions S."/>
        </authorList>
    </citation>
    <scope>NUCLEOTIDE SEQUENCE [LARGE SCALE GENOMIC DNA]</scope>
    <source>
        <strain evidence="2">B48,IBRC-M 10115,DSM 25386,CECT 8001</strain>
    </source>
</reference>
<name>A0A1H8AWU4_9BACI</name>
<keyword evidence="2" id="KW-1185">Reference proteome</keyword>
<protein>
    <recommendedName>
        <fullName evidence="3">ParE toxin of type II toxin-antitoxin system, parDE</fullName>
    </recommendedName>
</protein>
<organism evidence="1 2">
    <name type="scientific">Mesobacillus persicus</name>
    <dbReference type="NCBI Taxonomy" id="930146"/>
    <lineage>
        <taxon>Bacteria</taxon>
        <taxon>Bacillati</taxon>
        <taxon>Bacillota</taxon>
        <taxon>Bacilli</taxon>
        <taxon>Bacillales</taxon>
        <taxon>Bacillaceae</taxon>
        <taxon>Mesobacillus</taxon>
    </lineage>
</organism>
<gene>
    <name evidence="1" type="ORF">SAMN05192533_105190</name>
</gene>